<dbReference type="Gene3D" id="3.40.190.10">
    <property type="entry name" value="Periplasmic binding protein-like II"/>
    <property type="match status" value="1"/>
</dbReference>
<organism evidence="1 2">
    <name type="scientific">Serpentinicella alkaliphila</name>
    <dbReference type="NCBI Taxonomy" id="1734049"/>
    <lineage>
        <taxon>Bacteria</taxon>
        <taxon>Bacillati</taxon>
        <taxon>Bacillota</taxon>
        <taxon>Clostridia</taxon>
        <taxon>Peptostreptococcales</taxon>
        <taxon>Natronincolaceae</taxon>
        <taxon>Serpentinicella</taxon>
    </lineage>
</organism>
<proteinExistence type="predicted"/>
<protein>
    <submittedName>
        <fullName evidence="1">Uncharacterized protein</fullName>
    </submittedName>
</protein>
<dbReference type="AlphaFoldDB" id="A0A4R2T5V8"/>
<evidence type="ECO:0000313" key="1">
    <source>
        <dbReference type="EMBL" id="TCP96961.1"/>
    </source>
</evidence>
<comment type="caution">
    <text evidence="1">The sequence shown here is derived from an EMBL/GenBank/DDBJ whole genome shotgun (WGS) entry which is preliminary data.</text>
</comment>
<accession>A0A4R2T5V8</accession>
<name>A0A4R2T5V8_9FIRM</name>
<dbReference type="RefSeq" id="WP_207667928.1">
    <property type="nucleotide sequence ID" value="NZ_CP058648.1"/>
</dbReference>
<sequence length="72" mass="8022">MDNYTTFFESTASVLEKEGKGFVVASVGAAVGYIPYTVYSGRKSYIEQNPEIIQSFTNAIYKAMLWVEDHSA</sequence>
<reference evidence="1 2" key="1">
    <citation type="submission" date="2019-03" db="EMBL/GenBank/DDBJ databases">
        <title>Genomic Encyclopedia of Type Strains, Phase IV (KMG-IV): sequencing the most valuable type-strain genomes for metagenomic binning, comparative biology and taxonomic classification.</title>
        <authorList>
            <person name="Goeker M."/>
        </authorList>
    </citation>
    <scope>NUCLEOTIDE SEQUENCE [LARGE SCALE GENOMIC DNA]</scope>
    <source>
        <strain evidence="1 2">DSM 100013</strain>
    </source>
</reference>
<dbReference type="Proteomes" id="UP000295504">
    <property type="component" value="Unassembled WGS sequence"/>
</dbReference>
<dbReference type="SUPFAM" id="SSF53850">
    <property type="entry name" value="Periplasmic binding protein-like II"/>
    <property type="match status" value="1"/>
</dbReference>
<gene>
    <name evidence="1" type="ORF">EDD79_104810</name>
</gene>
<keyword evidence="2" id="KW-1185">Reference proteome</keyword>
<evidence type="ECO:0000313" key="2">
    <source>
        <dbReference type="Proteomes" id="UP000295504"/>
    </source>
</evidence>
<dbReference type="EMBL" id="SLYC01000048">
    <property type="protein sequence ID" value="TCP96961.1"/>
    <property type="molecule type" value="Genomic_DNA"/>
</dbReference>